<reference evidence="6" key="1">
    <citation type="submission" date="2017-05" db="EMBL/GenBank/DDBJ databases">
        <authorList>
            <person name="Rodrigo-Torres L."/>
            <person name="Arahal R. D."/>
            <person name="Lucena T."/>
        </authorList>
    </citation>
    <scope>NUCLEOTIDE SEQUENCE [LARGE SCALE GENOMIC DNA]</scope>
    <source>
        <strain evidence="6">CECT 8621</strain>
    </source>
</reference>
<evidence type="ECO:0000256" key="2">
    <source>
        <dbReference type="ARBA" id="ARBA00022631"/>
    </source>
</evidence>
<evidence type="ECO:0000256" key="3">
    <source>
        <dbReference type="ARBA" id="ARBA00023239"/>
    </source>
</evidence>
<dbReference type="GO" id="GO:0050385">
    <property type="term" value="F:ureidoglycolate lyase activity"/>
    <property type="evidence" value="ECO:0007669"/>
    <property type="project" value="UniProtKB-EC"/>
</dbReference>
<keyword evidence="6" id="KW-1185">Reference proteome</keyword>
<accession>A0A238L8P1</accession>
<dbReference type="OrthoDB" id="9804602at2"/>
<dbReference type="NCBIfam" id="NF009932">
    <property type="entry name" value="PRK13395.1"/>
    <property type="match status" value="1"/>
</dbReference>
<dbReference type="InterPro" id="IPR007247">
    <property type="entry name" value="Ureidogly_lyase"/>
</dbReference>
<dbReference type="GO" id="GO:0000256">
    <property type="term" value="P:allantoin catabolic process"/>
    <property type="evidence" value="ECO:0007669"/>
    <property type="project" value="InterPro"/>
</dbReference>
<comment type="catalytic activity">
    <reaction evidence="4">
        <text>(S)-ureidoglycolate = urea + glyoxylate</text>
        <dbReference type="Rhea" id="RHEA:11304"/>
        <dbReference type="ChEBI" id="CHEBI:16199"/>
        <dbReference type="ChEBI" id="CHEBI:36655"/>
        <dbReference type="ChEBI" id="CHEBI:57296"/>
        <dbReference type="EC" id="4.3.2.3"/>
    </reaction>
</comment>
<dbReference type="AlphaFoldDB" id="A0A238L8P1"/>
<dbReference type="EMBL" id="FXYE01000005">
    <property type="protein sequence ID" value="SMX51190.1"/>
    <property type="molecule type" value="Genomic_DNA"/>
</dbReference>
<dbReference type="PANTHER" id="PTHR21221">
    <property type="entry name" value="UREIDOGLYCOLATE HYDROLASE"/>
    <property type="match status" value="1"/>
</dbReference>
<name>A0A238L8P1_9RHOB</name>
<dbReference type="GO" id="GO:0004848">
    <property type="term" value="F:ureidoglycolate hydrolase activity"/>
    <property type="evidence" value="ECO:0007669"/>
    <property type="project" value="InterPro"/>
</dbReference>
<proteinExistence type="predicted"/>
<dbReference type="RefSeq" id="WP_093968888.1">
    <property type="nucleotide sequence ID" value="NZ_FXYE01000005.1"/>
</dbReference>
<gene>
    <name evidence="5" type="primary">allA_2</name>
    <name evidence="5" type="ORF">COL8621_03720</name>
</gene>
<dbReference type="Gene3D" id="2.60.120.480">
    <property type="entry name" value="Ureidoglycolate hydrolase"/>
    <property type="match status" value="1"/>
</dbReference>
<sequence length="161" mass="17931">MNTLKIIPMSEKDFAPFGDLIDFDRAYDYQINKGNCDRYNALATPEAIGTDARSVISLMRARPYTLPLTLTVMERHPYGSQAFIPLSKDPFLVVVAEDKDGAPANPKAFMTEPGQGVNYHRNTWHSMLTPIDTETDFLIVDRKGVEANVVEVSLDQPVVIG</sequence>
<dbReference type="InterPro" id="IPR047233">
    <property type="entry name" value="UAH_cupin"/>
</dbReference>
<dbReference type="EC" id="4.3.2.3" evidence="5"/>
<evidence type="ECO:0000313" key="6">
    <source>
        <dbReference type="Proteomes" id="UP000202922"/>
    </source>
</evidence>
<evidence type="ECO:0000256" key="1">
    <source>
        <dbReference type="ARBA" id="ARBA00011738"/>
    </source>
</evidence>
<dbReference type="PANTHER" id="PTHR21221:SF1">
    <property type="entry name" value="UREIDOGLYCOLATE LYASE"/>
    <property type="match status" value="1"/>
</dbReference>
<keyword evidence="3 5" id="KW-0456">Lyase</keyword>
<dbReference type="GO" id="GO:0006144">
    <property type="term" value="P:purine nucleobase metabolic process"/>
    <property type="evidence" value="ECO:0007669"/>
    <property type="project" value="UniProtKB-KW"/>
</dbReference>
<evidence type="ECO:0000256" key="4">
    <source>
        <dbReference type="ARBA" id="ARBA00047684"/>
    </source>
</evidence>
<dbReference type="Proteomes" id="UP000202922">
    <property type="component" value="Unassembled WGS sequence"/>
</dbReference>
<protein>
    <submittedName>
        <fullName evidence="5">Ureidoglycolate lyase</fullName>
        <ecNumber evidence="5">4.3.2.3</ecNumber>
    </submittedName>
</protein>
<evidence type="ECO:0000313" key="5">
    <source>
        <dbReference type="EMBL" id="SMX51190.1"/>
    </source>
</evidence>
<dbReference type="SUPFAM" id="SSF51182">
    <property type="entry name" value="RmlC-like cupins"/>
    <property type="match status" value="1"/>
</dbReference>
<organism evidence="5 6">
    <name type="scientific">Actibacterium lipolyticum</name>
    <dbReference type="NCBI Taxonomy" id="1524263"/>
    <lineage>
        <taxon>Bacteria</taxon>
        <taxon>Pseudomonadati</taxon>
        <taxon>Pseudomonadota</taxon>
        <taxon>Alphaproteobacteria</taxon>
        <taxon>Rhodobacterales</taxon>
        <taxon>Roseobacteraceae</taxon>
        <taxon>Actibacterium</taxon>
    </lineage>
</organism>
<dbReference type="Pfam" id="PF04115">
    <property type="entry name" value="Ureidogly_lyase"/>
    <property type="match status" value="1"/>
</dbReference>
<dbReference type="InterPro" id="IPR024060">
    <property type="entry name" value="Ureidoglycolate_lyase_dom_sf"/>
</dbReference>
<dbReference type="InterPro" id="IPR011051">
    <property type="entry name" value="RmlC_Cupin_sf"/>
</dbReference>
<dbReference type="CDD" id="cd20298">
    <property type="entry name" value="cupin_UAH"/>
    <property type="match status" value="1"/>
</dbReference>
<comment type="subunit">
    <text evidence="1">Homodimer.</text>
</comment>
<keyword evidence="2" id="KW-0659">Purine metabolism</keyword>
<dbReference type="PIRSF" id="PIRSF017306">
    <property type="entry name" value="Ureidogly_hydro"/>
    <property type="match status" value="1"/>
</dbReference>